<dbReference type="Pfam" id="PF06702">
    <property type="entry name" value="Fam20C"/>
    <property type="match status" value="1"/>
</dbReference>
<keyword evidence="13" id="KW-1185">Reference proteome</keyword>
<evidence type="ECO:0000259" key="11">
    <source>
        <dbReference type="Pfam" id="PF06702"/>
    </source>
</evidence>
<evidence type="ECO:0000256" key="8">
    <source>
        <dbReference type="PIRSR" id="PIRSR624869-3"/>
    </source>
</evidence>
<protein>
    <recommendedName>
        <fullName evidence="11">FAM20 C-terminal domain-containing protein</fullName>
    </recommendedName>
</protein>
<feature type="binding site" evidence="7">
    <location>
        <begin position="365"/>
        <end position="368"/>
    </location>
    <ligand>
        <name>ATP</name>
        <dbReference type="ChEBI" id="CHEBI:30616"/>
    </ligand>
</feature>
<organism evidence="12 13">
    <name type="scientific">Diploscapter pachys</name>
    <dbReference type="NCBI Taxonomy" id="2018661"/>
    <lineage>
        <taxon>Eukaryota</taxon>
        <taxon>Metazoa</taxon>
        <taxon>Ecdysozoa</taxon>
        <taxon>Nematoda</taxon>
        <taxon>Chromadorea</taxon>
        <taxon>Rhabditida</taxon>
        <taxon>Rhabditina</taxon>
        <taxon>Rhabditomorpha</taxon>
        <taxon>Rhabditoidea</taxon>
        <taxon>Rhabditidae</taxon>
        <taxon>Diploscapter</taxon>
    </lineage>
</organism>
<name>A0A2A2JH19_9BILA</name>
<comment type="subcellular location">
    <subcellularLocation>
        <location evidence="1">Golgi apparatus</location>
    </subcellularLocation>
</comment>
<dbReference type="PANTHER" id="PTHR12450">
    <property type="entry name" value="DENTIN MATRIX PROTEIN 4 PROTEIN FAM20"/>
    <property type="match status" value="1"/>
</dbReference>
<feature type="binding site" evidence="7">
    <location>
        <position position="262"/>
    </location>
    <ligand>
        <name>ATP</name>
        <dbReference type="ChEBI" id="CHEBI:30616"/>
    </ligand>
</feature>
<feature type="binding site" evidence="7">
    <location>
        <position position="441"/>
    </location>
    <ligand>
        <name>ATP</name>
        <dbReference type="ChEBI" id="CHEBI:30616"/>
    </ligand>
</feature>
<feature type="binding site" evidence="7">
    <location>
        <position position="246"/>
    </location>
    <ligand>
        <name>ATP</name>
        <dbReference type="ChEBI" id="CHEBI:30616"/>
    </ligand>
</feature>
<keyword evidence="7" id="KW-0547">Nucleotide-binding</keyword>
<keyword evidence="7" id="KW-0067">ATP-binding</keyword>
<feature type="domain" description="FAM20 C-terminal" evidence="11">
    <location>
        <begin position="329"/>
        <end position="548"/>
    </location>
</feature>
<evidence type="ECO:0000256" key="1">
    <source>
        <dbReference type="ARBA" id="ARBA00004555"/>
    </source>
</evidence>
<accession>A0A2A2JH19</accession>
<dbReference type="InterPro" id="IPR009581">
    <property type="entry name" value="FAM20_C"/>
</dbReference>
<proteinExistence type="inferred from homology"/>
<keyword evidence="10" id="KW-0472">Membrane</keyword>
<evidence type="ECO:0000256" key="9">
    <source>
        <dbReference type="SAM" id="MobiDB-lite"/>
    </source>
</evidence>
<dbReference type="AlphaFoldDB" id="A0A2A2JH19"/>
<keyword evidence="8" id="KW-0479">Metal-binding</keyword>
<comment type="similarity">
    <text evidence="2">Belongs to the FAM20 family.</text>
</comment>
<evidence type="ECO:0000313" key="12">
    <source>
        <dbReference type="EMBL" id="PAV60955.1"/>
    </source>
</evidence>
<feature type="region of interest" description="Disordered" evidence="9">
    <location>
        <begin position="554"/>
        <end position="588"/>
    </location>
</feature>
<evidence type="ECO:0000256" key="2">
    <source>
        <dbReference type="ARBA" id="ARBA00006557"/>
    </source>
</evidence>
<reference evidence="12 13" key="1">
    <citation type="journal article" date="2017" name="Curr. Biol.">
        <title>Genome architecture and evolution of a unichromosomal asexual nematode.</title>
        <authorList>
            <person name="Fradin H."/>
            <person name="Zegar C."/>
            <person name="Gutwein M."/>
            <person name="Lucas J."/>
            <person name="Kovtun M."/>
            <person name="Corcoran D."/>
            <person name="Baugh L.R."/>
            <person name="Kiontke K."/>
            <person name="Gunsalus K."/>
            <person name="Fitch D.H."/>
            <person name="Piano F."/>
        </authorList>
    </citation>
    <scope>NUCLEOTIDE SEQUENCE [LARGE SCALE GENOMIC DNA]</scope>
    <source>
        <strain evidence="12">PF1309</strain>
    </source>
</reference>
<feature type="transmembrane region" description="Helical" evidence="10">
    <location>
        <begin position="68"/>
        <end position="85"/>
    </location>
</feature>
<feature type="region of interest" description="Disordered" evidence="9">
    <location>
        <begin position="31"/>
        <end position="50"/>
    </location>
</feature>
<feature type="binding site" evidence="7">
    <location>
        <position position="457"/>
    </location>
    <ligand>
        <name>ATP</name>
        <dbReference type="ChEBI" id="CHEBI:30616"/>
    </ligand>
</feature>
<keyword evidence="3" id="KW-0333">Golgi apparatus</keyword>
<feature type="region of interest" description="Disordered" evidence="9">
    <location>
        <begin position="126"/>
        <end position="153"/>
    </location>
</feature>
<keyword evidence="8" id="KW-0464">Manganese</keyword>
<comment type="cofactor">
    <cofactor evidence="8">
        <name>Mn(2+)</name>
        <dbReference type="ChEBI" id="CHEBI:29035"/>
    </cofactor>
</comment>
<dbReference type="OrthoDB" id="8583677at2759"/>
<keyword evidence="10" id="KW-1133">Transmembrane helix</keyword>
<dbReference type="Proteomes" id="UP000218231">
    <property type="component" value="Unassembled WGS sequence"/>
</dbReference>
<evidence type="ECO:0000256" key="5">
    <source>
        <dbReference type="ARBA" id="ARBA00023180"/>
    </source>
</evidence>
<evidence type="ECO:0000256" key="4">
    <source>
        <dbReference type="ARBA" id="ARBA00023157"/>
    </source>
</evidence>
<feature type="compositionally biased region" description="Low complexity" evidence="9">
    <location>
        <begin position="579"/>
        <end position="588"/>
    </location>
</feature>
<keyword evidence="5" id="KW-0325">Glycoprotein</keyword>
<dbReference type="GO" id="GO:0005524">
    <property type="term" value="F:ATP binding"/>
    <property type="evidence" value="ECO:0007669"/>
    <property type="project" value="UniProtKB-KW"/>
</dbReference>
<dbReference type="STRING" id="2018661.A0A2A2JH19"/>
<sequence length="588" mass="67751">MFASRIRFRRIQEVSDDLLCDSIAIGSSSLLPSPSGSRSHSPSSSSPIPSSVVGYAARGMRRCNIRRLFTFAFFIFATTLLILSLPKENFGREWADPPHSQEAPYGIKSQHDEPLVRQKFDDAKRGAQRPLPHQVLPPSIDKNQNGDPFDFPSSADRITLTRIKEHLKRIDLDQLDSDRCKQNMTLSEYWLRTKRKYVPEEDSWEKFYAQIGSCSVYTKQNVIDELLRDLNRLPIKSAHIMDGGTQVKLVITFSNDKQAVFKPMRFGRDYESDPNHFYFSDFERHNAEIATFHLDRVLGFHRAVPTVGRIVNMTSELLENAEKKLKKTFFYSPAKNLCFVSRCDYYCDTTHAICGKPDLKEGSMQVFLPDEHHVPRKHNRSPYRRTYSKKNQVAEWQSDMNYCIEKVKTRKQYAHGRRLLDLVDLHILDYLIGNQDRHHYESFNVFEGIEPYAIHLDNGRAFGRTDIDDDDILLPLRQCCVIRPSTLATLLKFYSTPKSLSKTLHESMAKDPVHPILAFKHYPAIERRLGKIVQYLLKCFDSHAAEYVVMNEYHNPNLPMGNGDEEERSTEEESPKEPPATAKKTGPA</sequence>
<evidence type="ECO:0000313" key="13">
    <source>
        <dbReference type="Proteomes" id="UP000218231"/>
    </source>
</evidence>
<feature type="binding site" evidence="8">
    <location>
        <position position="457"/>
    </location>
    <ligand>
        <name>Mn(2+)</name>
        <dbReference type="ChEBI" id="CHEBI:29035"/>
    </ligand>
</feature>
<dbReference type="InterPro" id="IPR024869">
    <property type="entry name" value="FAM20"/>
</dbReference>
<feature type="active site" evidence="6">
    <location>
        <position position="436"/>
    </location>
</feature>
<comment type="caution">
    <text evidence="12">The sequence shown here is derived from an EMBL/GenBank/DDBJ whole genome shotgun (WGS) entry which is preliminary data.</text>
</comment>
<dbReference type="PANTHER" id="PTHR12450:SF22">
    <property type="entry name" value="EXTRACELLULAR SERINE_THREONINE PROTEIN CG31145"/>
    <property type="match status" value="1"/>
</dbReference>
<evidence type="ECO:0000256" key="6">
    <source>
        <dbReference type="PIRSR" id="PIRSR624869-1"/>
    </source>
</evidence>
<feature type="binding site" evidence="7">
    <location>
        <position position="283"/>
    </location>
    <ligand>
        <name>ATP</name>
        <dbReference type="ChEBI" id="CHEBI:30616"/>
    </ligand>
</feature>
<evidence type="ECO:0000256" key="3">
    <source>
        <dbReference type="ARBA" id="ARBA00023034"/>
    </source>
</evidence>
<dbReference type="EMBL" id="LIAE01010441">
    <property type="protein sequence ID" value="PAV60955.1"/>
    <property type="molecule type" value="Genomic_DNA"/>
</dbReference>
<keyword evidence="4" id="KW-1015">Disulfide bond</keyword>
<dbReference type="GO" id="GO:0005794">
    <property type="term" value="C:Golgi apparatus"/>
    <property type="evidence" value="ECO:0007669"/>
    <property type="project" value="UniProtKB-SubCell"/>
</dbReference>
<evidence type="ECO:0000256" key="7">
    <source>
        <dbReference type="PIRSR" id="PIRSR624869-2"/>
    </source>
</evidence>
<gene>
    <name evidence="12" type="ORF">WR25_25791</name>
</gene>
<dbReference type="GO" id="GO:0046872">
    <property type="term" value="F:metal ion binding"/>
    <property type="evidence" value="ECO:0007669"/>
    <property type="project" value="UniProtKB-KW"/>
</dbReference>
<evidence type="ECO:0000256" key="10">
    <source>
        <dbReference type="SAM" id="Phobius"/>
    </source>
</evidence>
<keyword evidence="10" id="KW-0812">Transmembrane</keyword>
<dbReference type="GO" id="GO:0004674">
    <property type="term" value="F:protein serine/threonine kinase activity"/>
    <property type="evidence" value="ECO:0007669"/>
    <property type="project" value="TreeGrafter"/>
</dbReference>
<feature type="binding site" evidence="8">
    <location>
        <position position="283"/>
    </location>
    <ligand>
        <name>Mn(2+)</name>
        <dbReference type="ChEBI" id="CHEBI:29035"/>
    </ligand>
</feature>